<proteinExistence type="predicted"/>
<evidence type="ECO:0000313" key="2">
    <source>
        <dbReference type="Proteomes" id="UP000245076"/>
    </source>
</evidence>
<dbReference type="EMBL" id="BFAY01000007">
    <property type="protein sequence ID" value="GBF38475.1"/>
    <property type="molecule type" value="Genomic_DNA"/>
</dbReference>
<comment type="caution">
    <text evidence="1">The sequence shown here is derived from an EMBL/GenBank/DDBJ whole genome shotgun (WGS) entry which is preliminary data.</text>
</comment>
<protein>
    <submittedName>
        <fullName evidence="1">Gp49-like PF05973 family protein</fullName>
    </submittedName>
</protein>
<dbReference type="AlphaFoldDB" id="A0A2P2D1J6"/>
<dbReference type="OrthoDB" id="573082at2"/>
<gene>
    <name evidence="1" type="ORF">LPTSP1_14680</name>
</gene>
<reference evidence="1 2" key="1">
    <citation type="submission" date="2018-02" db="EMBL/GenBank/DDBJ databases">
        <title>Novel Leptospira species isolated from soil and water in Japan.</title>
        <authorList>
            <person name="Nakao R."/>
            <person name="Masuzawa T."/>
        </authorList>
    </citation>
    <scope>NUCLEOTIDE SEQUENCE [LARGE SCALE GENOMIC DNA]</scope>
    <source>
        <strain evidence="1 2">E8</strain>
    </source>
</reference>
<accession>A0A2P2D1J6</accession>
<evidence type="ECO:0000313" key="1">
    <source>
        <dbReference type="EMBL" id="GBF38475.1"/>
    </source>
</evidence>
<name>A0A2P2D1J6_9LEPT</name>
<dbReference type="Pfam" id="PF05973">
    <property type="entry name" value="Gp49"/>
    <property type="match status" value="1"/>
</dbReference>
<dbReference type="RefSeq" id="WP_108928175.1">
    <property type="nucleotide sequence ID" value="NZ_BFAY01000007.1"/>
</dbReference>
<dbReference type="InterPro" id="IPR009241">
    <property type="entry name" value="HigB-like"/>
</dbReference>
<keyword evidence="2" id="KW-1185">Reference proteome</keyword>
<dbReference type="Proteomes" id="UP000245076">
    <property type="component" value="Unassembled WGS sequence"/>
</dbReference>
<organism evidence="1 2">
    <name type="scientific">Leptospira johnsonii</name>
    <dbReference type="NCBI Taxonomy" id="1917820"/>
    <lineage>
        <taxon>Bacteria</taxon>
        <taxon>Pseudomonadati</taxon>
        <taxon>Spirochaetota</taxon>
        <taxon>Spirochaetia</taxon>
        <taxon>Leptospirales</taxon>
        <taxon>Leptospiraceae</taxon>
        <taxon>Leptospira</taxon>
    </lineage>
</organism>
<sequence>MEAKNRKEHGGWLIQKGKRFSIIAAIAENGDSPFFEYFSDLKKRLEELSGKSAELMNFRRLDHYFRRFSESGPWFINTQIKKLGGELFEFKIIETGLRVFFFYDPDNQAVIVLTHQFVKKQQRTKKEEIERAEKIRASFLRNR</sequence>